<dbReference type="Proteomes" id="UP000008206">
    <property type="component" value="Chromosome"/>
</dbReference>
<accession>E0UJY2</accession>
<keyword evidence="2" id="KW-1185">Reference proteome</keyword>
<gene>
    <name evidence="1" type="ordered locus">Cyan7822_2650</name>
</gene>
<protein>
    <submittedName>
        <fullName evidence="1">Uncharacterized protein</fullName>
    </submittedName>
</protein>
<dbReference type="KEGG" id="cyj:Cyan7822_2650"/>
<name>E0UJY2_GLOV7</name>
<evidence type="ECO:0000313" key="1">
    <source>
        <dbReference type="EMBL" id="ADN14618.1"/>
    </source>
</evidence>
<reference evidence="2" key="1">
    <citation type="journal article" date="2011" name="MBio">
        <title>Novel metabolic attributes of the genus Cyanothece, comprising a group of unicellular nitrogen-fixing Cyanobacteria.</title>
        <authorList>
            <person name="Bandyopadhyay A."/>
            <person name="Elvitigala T."/>
            <person name="Welsh E."/>
            <person name="Stockel J."/>
            <person name="Liberton M."/>
            <person name="Min H."/>
            <person name="Sherman L.A."/>
            <person name="Pakrasi H.B."/>
        </authorList>
    </citation>
    <scope>NUCLEOTIDE SEQUENCE [LARGE SCALE GENOMIC DNA]</scope>
    <source>
        <strain evidence="2">PCC 7822</strain>
    </source>
</reference>
<proteinExistence type="predicted"/>
<dbReference type="eggNOG" id="ENOG5030PKH">
    <property type="taxonomic scope" value="Bacteria"/>
</dbReference>
<dbReference type="EMBL" id="CP002198">
    <property type="protein sequence ID" value="ADN14618.1"/>
    <property type="molecule type" value="Genomic_DNA"/>
</dbReference>
<sequence length="57" mass="6766">MKINYFRFTYRLLFVLGFLYLLYLIKSALGINISEKYHAADIFKLPIKIVTQKIVSH</sequence>
<dbReference type="AlphaFoldDB" id="E0UJY2"/>
<evidence type="ECO:0000313" key="2">
    <source>
        <dbReference type="Proteomes" id="UP000008206"/>
    </source>
</evidence>
<organism evidence="1 2">
    <name type="scientific">Gloeothece verrucosa (strain PCC 7822)</name>
    <name type="common">Cyanothece sp. (strain PCC 7822)</name>
    <dbReference type="NCBI Taxonomy" id="497965"/>
    <lineage>
        <taxon>Bacteria</taxon>
        <taxon>Bacillati</taxon>
        <taxon>Cyanobacteriota</taxon>
        <taxon>Cyanophyceae</taxon>
        <taxon>Oscillatoriophycideae</taxon>
        <taxon>Chroococcales</taxon>
        <taxon>Aphanothecaceae</taxon>
        <taxon>Gloeothece</taxon>
        <taxon>Gloeothece verrucosa</taxon>
    </lineage>
</organism>
<dbReference type="HOGENOM" id="CLU_3024562_0_0_3"/>